<reference evidence="2 3" key="1">
    <citation type="submission" date="2018-03" db="EMBL/GenBank/DDBJ databases">
        <title>Genomic Encyclopedia of Archaeal and Bacterial Type Strains, Phase II (KMG-II): from individual species to whole genera.</title>
        <authorList>
            <person name="Goeker M."/>
        </authorList>
    </citation>
    <scope>NUCLEOTIDE SEQUENCE [LARGE SCALE GENOMIC DNA]</scope>
    <source>
        <strain evidence="2 3">DSM 29328</strain>
    </source>
</reference>
<evidence type="ECO:0000313" key="2">
    <source>
        <dbReference type="EMBL" id="PRY22473.1"/>
    </source>
</evidence>
<sequence length="114" mass="11925">MVGTIAVGIWGPAVYLIAKVLGINMETTQGFLIGYVGISFFVVTLASTLGFQGLVRKIVGIYGAINMRDPFMRGITTESQPSTPGWALAAAYVAILLLALTASVVAIPSHDPNA</sequence>
<comment type="caution">
    <text evidence="2">The sequence shown here is derived from an EMBL/GenBank/DDBJ whole genome shotgun (WGS) entry which is preliminary data.</text>
</comment>
<keyword evidence="1" id="KW-0472">Membrane</keyword>
<gene>
    <name evidence="2" type="ORF">CLV78_10613</name>
</gene>
<name>A0A2T0RMY8_9RHOB</name>
<keyword evidence="1" id="KW-0812">Transmembrane</keyword>
<keyword evidence="1" id="KW-1133">Transmembrane helix</keyword>
<evidence type="ECO:0000313" key="3">
    <source>
        <dbReference type="Proteomes" id="UP000239480"/>
    </source>
</evidence>
<feature type="transmembrane region" description="Helical" evidence="1">
    <location>
        <begin position="86"/>
        <end position="107"/>
    </location>
</feature>
<accession>A0A2T0RMY8</accession>
<keyword evidence="3" id="KW-1185">Reference proteome</keyword>
<protein>
    <submittedName>
        <fullName evidence="2">Uncharacterized protein</fullName>
    </submittedName>
</protein>
<proteinExistence type="predicted"/>
<dbReference type="RefSeq" id="WP_146136698.1">
    <property type="nucleotide sequence ID" value="NZ_PVTD01000006.1"/>
</dbReference>
<dbReference type="Proteomes" id="UP000239480">
    <property type="component" value="Unassembled WGS sequence"/>
</dbReference>
<organism evidence="2 3">
    <name type="scientific">Aliiruegeria haliotis</name>
    <dbReference type="NCBI Taxonomy" id="1280846"/>
    <lineage>
        <taxon>Bacteria</taxon>
        <taxon>Pseudomonadati</taxon>
        <taxon>Pseudomonadota</taxon>
        <taxon>Alphaproteobacteria</taxon>
        <taxon>Rhodobacterales</taxon>
        <taxon>Roseobacteraceae</taxon>
        <taxon>Aliiruegeria</taxon>
    </lineage>
</organism>
<dbReference type="OrthoDB" id="192433at2"/>
<dbReference type="EMBL" id="PVTD01000006">
    <property type="protein sequence ID" value="PRY22473.1"/>
    <property type="molecule type" value="Genomic_DNA"/>
</dbReference>
<dbReference type="AlphaFoldDB" id="A0A2T0RMY8"/>
<evidence type="ECO:0000256" key="1">
    <source>
        <dbReference type="SAM" id="Phobius"/>
    </source>
</evidence>
<feature type="transmembrane region" description="Helical" evidence="1">
    <location>
        <begin position="32"/>
        <end position="65"/>
    </location>
</feature>